<reference evidence="1" key="1">
    <citation type="submission" date="2019-08" db="EMBL/GenBank/DDBJ databases">
        <authorList>
            <person name="Kucharzyk K."/>
            <person name="Murdoch R.W."/>
            <person name="Higgins S."/>
            <person name="Loffler F."/>
        </authorList>
    </citation>
    <scope>NUCLEOTIDE SEQUENCE</scope>
</reference>
<dbReference type="EMBL" id="VSSQ01028568">
    <property type="protein sequence ID" value="MPM78327.1"/>
    <property type="molecule type" value="Genomic_DNA"/>
</dbReference>
<sequence length="159" mass="18354">MQHCTTGIEALQLVLKLHCLEDIVRKLNRQLGRVGIIRHVFSRGNDIRIAAHIQHRKAVTRALGGRGLKVIEVSRFFLYFRKHGAHIIEHTHGKRLAFARGQILSKKVHARFVHADDADCVEMIEPILIRTLFYITQIVRRIRIQSTAGLRLNHFALEF</sequence>
<proteinExistence type="predicted"/>
<accession>A0A645CN32</accession>
<evidence type="ECO:0000313" key="1">
    <source>
        <dbReference type="EMBL" id="MPM78327.1"/>
    </source>
</evidence>
<protein>
    <submittedName>
        <fullName evidence="1">Uncharacterized protein</fullName>
    </submittedName>
</protein>
<dbReference type="AlphaFoldDB" id="A0A645CN32"/>
<comment type="caution">
    <text evidence="1">The sequence shown here is derived from an EMBL/GenBank/DDBJ whole genome shotgun (WGS) entry which is preliminary data.</text>
</comment>
<organism evidence="1">
    <name type="scientific">bioreactor metagenome</name>
    <dbReference type="NCBI Taxonomy" id="1076179"/>
    <lineage>
        <taxon>unclassified sequences</taxon>
        <taxon>metagenomes</taxon>
        <taxon>ecological metagenomes</taxon>
    </lineage>
</organism>
<name>A0A645CN32_9ZZZZ</name>
<gene>
    <name evidence="1" type="ORF">SDC9_125338</name>
</gene>